<sequence length="230" mass="25608">MDEVDDLLESLEALAATRKVLTVPNRSSKGVIEGESSGYGAEDALEDYFADDVSSVGVEEAEKEELVEQLKVQKRKVRRVLKEVVSLKEMYGRERALRVQAEEKLRRMENERSRTTSTMDSLVGLLRDANECLQDQSRRLQDYESSIAIDLSLNAAGPGDGFYTGGDVDTPREESSASKLGVKDLEELLRSRSHEMEISEAKISAMELELSAAKSALAAERIDNIRTDEF</sequence>
<keyword evidence="1" id="KW-0175">Coiled coil</keyword>
<dbReference type="Proteomes" id="UP001157974">
    <property type="component" value="Unassembled WGS sequence"/>
</dbReference>
<proteinExistence type="predicted"/>
<protein>
    <submittedName>
        <fullName evidence="2">Uncharacterized protein</fullName>
    </submittedName>
</protein>
<evidence type="ECO:0000313" key="3">
    <source>
        <dbReference type="Proteomes" id="UP001157974"/>
    </source>
</evidence>
<reference evidence="2 3" key="1">
    <citation type="journal article" date="2023" name="Nat. Commun.">
        <title>Origin of minicircular mitochondrial genomes in red algae.</title>
        <authorList>
            <person name="Lee Y."/>
            <person name="Cho C.H."/>
            <person name="Lee Y.M."/>
            <person name="Park S.I."/>
            <person name="Yang J.H."/>
            <person name="West J.A."/>
            <person name="Bhattacharya D."/>
            <person name="Yoon H.S."/>
        </authorList>
    </citation>
    <scope>NUCLEOTIDE SEQUENCE [LARGE SCALE GENOMIC DNA]</scope>
    <source>
        <strain evidence="2 3">CCMP1338</strain>
        <tissue evidence="2">Whole cell</tissue>
    </source>
</reference>
<evidence type="ECO:0000256" key="1">
    <source>
        <dbReference type="SAM" id="Coils"/>
    </source>
</evidence>
<organism evidence="2 3">
    <name type="scientific">Rhodosorus marinus</name>
    <dbReference type="NCBI Taxonomy" id="101924"/>
    <lineage>
        <taxon>Eukaryota</taxon>
        <taxon>Rhodophyta</taxon>
        <taxon>Stylonematophyceae</taxon>
        <taxon>Stylonematales</taxon>
        <taxon>Stylonemataceae</taxon>
        <taxon>Rhodosorus</taxon>
    </lineage>
</organism>
<evidence type="ECO:0000313" key="2">
    <source>
        <dbReference type="EMBL" id="KAJ8906828.1"/>
    </source>
</evidence>
<dbReference type="EMBL" id="JAMWBK010000003">
    <property type="protein sequence ID" value="KAJ8906828.1"/>
    <property type="molecule type" value="Genomic_DNA"/>
</dbReference>
<name>A0AAV8UW57_9RHOD</name>
<keyword evidence="3" id="KW-1185">Reference proteome</keyword>
<accession>A0AAV8UW57</accession>
<comment type="caution">
    <text evidence="2">The sequence shown here is derived from an EMBL/GenBank/DDBJ whole genome shotgun (WGS) entry which is preliminary data.</text>
</comment>
<feature type="coiled-coil region" evidence="1">
    <location>
        <begin position="56"/>
        <end position="146"/>
    </location>
</feature>
<gene>
    <name evidence="2" type="ORF">NDN08_003314</name>
</gene>
<dbReference type="AlphaFoldDB" id="A0AAV8UW57"/>